<sequence>MVSVGNSPASDLSEARGSMEVILFYTPVERWKETSETGTSPSPYSLRGLSKGRKLLRKLTPIFKKSHDKHEGPRASLGGRKRTFGLWNICTKSNSTPPTEECEAHNIEEISDYFHLSRTAFCLVLVTYALGFLTKASLHCEAGNNKTIRRNLVVQAAVFVFLLIGVILFVYTKDDYDKENMVSSKFGASVIVIWVIGGMNIVSLILTSLPLTKKFTKNCRKKFKSICCKKNTRNNSSSTDNQSSATSPTAAVTSASRTGTTTTRTVATSTSCSDLSMVKMSRPPSYSEHCNSSFTSYTGTDRPRNNNASSTPNIRRSNSNPSDQNSTSRPSTRGIFTVLVNPTQARTSESQGEFGSLQSSAQTPPMAPPPRYEEIIMGLPPQPCQPIEPPSAPPPPYSSTGSGTDGSSGPIQLVSLRTESRGVMSPPSSQSDV</sequence>
<protein>
    <submittedName>
        <fullName evidence="3">Uncharacterized protein</fullName>
    </submittedName>
</protein>
<feature type="compositionally biased region" description="Polar residues" evidence="1">
    <location>
        <begin position="288"/>
        <end position="331"/>
    </location>
</feature>
<reference evidence="3" key="1">
    <citation type="journal article" date="2023" name="G3 (Bethesda)">
        <title>A reference genome for the long-term kleptoplast-retaining sea slug Elysia crispata morphotype clarki.</title>
        <authorList>
            <person name="Eastman K.E."/>
            <person name="Pendleton A.L."/>
            <person name="Shaikh M.A."/>
            <person name="Suttiyut T."/>
            <person name="Ogas R."/>
            <person name="Tomko P."/>
            <person name="Gavelis G."/>
            <person name="Widhalm J.R."/>
            <person name="Wisecaver J.H."/>
        </authorList>
    </citation>
    <scope>NUCLEOTIDE SEQUENCE</scope>
    <source>
        <strain evidence="3">ECLA1</strain>
    </source>
</reference>
<evidence type="ECO:0000256" key="2">
    <source>
        <dbReference type="SAM" id="Phobius"/>
    </source>
</evidence>
<accession>A0AAE1DBH1</accession>
<evidence type="ECO:0000256" key="1">
    <source>
        <dbReference type="SAM" id="MobiDB-lite"/>
    </source>
</evidence>
<keyword evidence="2" id="KW-0812">Transmembrane</keyword>
<dbReference type="Proteomes" id="UP001283361">
    <property type="component" value="Unassembled WGS sequence"/>
</dbReference>
<organism evidence="3 4">
    <name type="scientific">Elysia crispata</name>
    <name type="common">lettuce slug</name>
    <dbReference type="NCBI Taxonomy" id="231223"/>
    <lineage>
        <taxon>Eukaryota</taxon>
        <taxon>Metazoa</taxon>
        <taxon>Spiralia</taxon>
        <taxon>Lophotrochozoa</taxon>
        <taxon>Mollusca</taxon>
        <taxon>Gastropoda</taxon>
        <taxon>Heterobranchia</taxon>
        <taxon>Euthyneura</taxon>
        <taxon>Panpulmonata</taxon>
        <taxon>Sacoglossa</taxon>
        <taxon>Placobranchoidea</taxon>
        <taxon>Plakobranchidae</taxon>
        <taxon>Elysia</taxon>
    </lineage>
</organism>
<feature type="compositionally biased region" description="Pro residues" evidence="1">
    <location>
        <begin position="380"/>
        <end position="397"/>
    </location>
</feature>
<feature type="compositionally biased region" description="Low complexity" evidence="1">
    <location>
        <begin position="233"/>
        <end position="271"/>
    </location>
</feature>
<keyword evidence="2" id="KW-0472">Membrane</keyword>
<feature type="region of interest" description="Disordered" evidence="1">
    <location>
        <begin position="233"/>
        <end position="433"/>
    </location>
</feature>
<feature type="transmembrane region" description="Helical" evidence="2">
    <location>
        <begin position="152"/>
        <end position="171"/>
    </location>
</feature>
<dbReference type="EMBL" id="JAWDGP010004450">
    <property type="protein sequence ID" value="KAK3764327.1"/>
    <property type="molecule type" value="Genomic_DNA"/>
</dbReference>
<feature type="compositionally biased region" description="Low complexity" evidence="1">
    <location>
        <begin position="398"/>
        <end position="410"/>
    </location>
</feature>
<gene>
    <name evidence="3" type="ORF">RRG08_008809</name>
</gene>
<proteinExistence type="predicted"/>
<keyword evidence="4" id="KW-1185">Reference proteome</keyword>
<comment type="caution">
    <text evidence="3">The sequence shown here is derived from an EMBL/GenBank/DDBJ whole genome shotgun (WGS) entry which is preliminary data.</text>
</comment>
<evidence type="ECO:0000313" key="4">
    <source>
        <dbReference type="Proteomes" id="UP001283361"/>
    </source>
</evidence>
<dbReference type="AlphaFoldDB" id="A0AAE1DBH1"/>
<evidence type="ECO:0000313" key="3">
    <source>
        <dbReference type="EMBL" id="KAK3764327.1"/>
    </source>
</evidence>
<feature type="transmembrane region" description="Helical" evidence="2">
    <location>
        <begin position="191"/>
        <end position="212"/>
    </location>
</feature>
<feature type="transmembrane region" description="Helical" evidence="2">
    <location>
        <begin position="113"/>
        <end position="131"/>
    </location>
</feature>
<keyword evidence="2" id="KW-1133">Transmembrane helix</keyword>
<feature type="compositionally biased region" description="Polar residues" evidence="1">
    <location>
        <begin position="340"/>
        <end position="363"/>
    </location>
</feature>
<dbReference type="Gene3D" id="1.20.140.150">
    <property type="match status" value="1"/>
</dbReference>
<name>A0AAE1DBH1_9GAST</name>